<dbReference type="EMBL" id="GBRH01206268">
    <property type="protein sequence ID" value="JAD91627.1"/>
    <property type="molecule type" value="Transcribed_RNA"/>
</dbReference>
<evidence type="ECO:0000259" key="3">
    <source>
        <dbReference type="Pfam" id="PF05746"/>
    </source>
</evidence>
<reference evidence="4" key="2">
    <citation type="journal article" date="2015" name="Data Brief">
        <title>Shoot transcriptome of the giant reed, Arundo donax.</title>
        <authorList>
            <person name="Barrero R.A."/>
            <person name="Guerrero F.D."/>
            <person name="Moolhuijzen P."/>
            <person name="Goolsby J.A."/>
            <person name="Tidwell J."/>
            <person name="Bellgard S.E."/>
            <person name="Bellgard M.I."/>
        </authorList>
    </citation>
    <scope>NUCLEOTIDE SEQUENCE</scope>
    <source>
        <tissue evidence="4">Shoot tissue taken approximately 20 cm above the soil surface</tissue>
    </source>
</reference>
<dbReference type="InterPro" id="IPR009080">
    <property type="entry name" value="tRNAsynth_Ia_anticodon-bd"/>
</dbReference>
<dbReference type="SUPFAM" id="SSF47323">
    <property type="entry name" value="Anticodon-binding domain of a subclass of class I aminoacyl-tRNA synthetases"/>
    <property type="match status" value="1"/>
</dbReference>
<feature type="domain" description="DALR anticodon binding" evidence="3">
    <location>
        <begin position="7"/>
        <end position="47"/>
    </location>
</feature>
<dbReference type="GO" id="GO:0005524">
    <property type="term" value="F:ATP binding"/>
    <property type="evidence" value="ECO:0007669"/>
    <property type="project" value="InterPro"/>
</dbReference>
<dbReference type="AlphaFoldDB" id="A0A0A9E6Q7"/>
<comment type="catalytic activity">
    <reaction evidence="2">
        <text>tRNA(Arg) + L-arginine + ATP = L-arginyl-tRNA(Arg) + AMP + diphosphate</text>
        <dbReference type="Rhea" id="RHEA:20301"/>
        <dbReference type="Rhea" id="RHEA-COMP:9658"/>
        <dbReference type="Rhea" id="RHEA-COMP:9673"/>
        <dbReference type="ChEBI" id="CHEBI:30616"/>
        <dbReference type="ChEBI" id="CHEBI:32682"/>
        <dbReference type="ChEBI" id="CHEBI:33019"/>
        <dbReference type="ChEBI" id="CHEBI:78442"/>
        <dbReference type="ChEBI" id="CHEBI:78513"/>
        <dbReference type="ChEBI" id="CHEBI:456215"/>
        <dbReference type="EC" id="6.1.1.19"/>
    </reaction>
</comment>
<evidence type="ECO:0000256" key="1">
    <source>
        <dbReference type="ARBA" id="ARBA00012837"/>
    </source>
</evidence>
<dbReference type="GO" id="GO:0004814">
    <property type="term" value="F:arginine-tRNA ligase activity"/>
    <property type="evidence" value="ECO:0007669"/>
    <property type="project" value="UniProtKB-EC"/>
</dbReference>
<reference evidence="4" key="1">
    <citation type="submission" date="2014-09" db="EMBL/GenBank/DDBJ databases">
        <authorList>
            <person name="Magalhaes I.L.F."/>
            <person name="Oliveira U."/>
            <person name="Santos F.R."/>
            <person name="Vidigal T.H.D.A."/>
            <person name="Brescovit A.D."/>
            <person name="Santos A.J."/>
        </authorList>
    </citation>
    <scope>NUCLEOTIDE SEQUENCE</scope>
    <source>
        <tissue evidence="4">Shoot tissue taken approximately 20 cm above the soil surface</tissue>
    </source>
</reference>
<dbReference type="Pfam" id="PF05746">
    <property type="entry name" value="DALR_1"/>
    <property type="match status" value="1"/>
</dbReference>
<sequence length="96" mass="11283">MRGAIRPDERALGLHLIRFQEVAEEACADLFPHYLCDYLYSLSEAFTPAARWWGPLKRRAICCWIRFTGAQYFHKHIILKVLFVNQCSLSTVYEFL</sequence>
<dbReference type="InterPro" id="IPR001278">
    <property type="entry name" value="Arg-tRNA-ligase"/>
</dbReference>
<evidence type="ECO:0000256" key="2">
    <source>
        <dbReference type="ARBA" id="ARBA00049339"/>
    </source>
</evidence>
<proteinExistence type="predicted"/>
<dbReference type="EC" id="6.1.1.19" evidence="1"/>
<dbReference type="PANTHER" id="PTHR11956:SF9">
    <property type="entry name" value="ARGININE--TRNA LIGASE"/>
    <property type="match status" value="1"/>
</dbReference>
<organism evidence="4">
    <name type="scientific">Arundo donax</name>
    <name type="common">Giant reed</name>
    <name type="synonym">Donax arundinaceus</name>
    <dbReference type="NCBI Taxonomy" id="35708"/>
    <lineage>
        <taxon>Eukaryota</taxon>
        <taxon>Viridiplantae</taxon>
        <taxon>Streptophyta</taxon>
        <taxon>Embryophyta</taxon>
        <taxon>Tracheophyta</taxon>
        <taxon>Spermatophyta</taxon>
        <taxon>Magnoliopsida</taxon>
        <taxon>Liliopsida</taxon>
        <taxon>Poales</taxon>
        <taxon>Poaceae</taxon>
        <taxon>PACMAD clade</taxon>
        <taxon>Arundinoideae</taxon>
        <taxon>Arundineae</taxon>
        <taxon>Arundo</taxon>
    </lineage>
</organism>
<dbReference type="InterPro" id="IPR008909">
    <property type="entry name" value="DALR_anticod-bd"/>
</dbReference>
<dbReference type="PANTHER" id="PTHR11956">
    <property type="entry name" value="ARGINYL-TRNA SYNTHETASE"/>
    <property type="match status" value="1"/>
</dbReference>
<protein>
    <recommendedName>
        <fullName evidence="1">arginine--tRNA ligase</fullName>
        <ecNumber evidence="1">6.1.1.19</ecNumber>
    </recommendedName>
</protein>
<dbReference type="Gene3D" id="1.10.730.10">
    <property type="entry name" value="Isoleucyl-tRNA Synthetase, Domain 1"/>
    <property type="match status" value="1"/>
</dbReference>
<accession>A0A0A9E6Q7</accession>
<dbReference type="GO" id="GO:0006420">
    <property type="term" value="P:arginyl-tRNA aminoacylation"/>
    <property type="evidence" value="ECO:0007669"/>
    <property type="project" value="InterPro"/>
</dbReference>
<name>A0A0A9E6Q7_ARUDO</name>
<evidence type="ECO:0000313" key="4">
    <source>
        <dbReference type="EMBL" id="JAD91627.1"/>
    </source>
</evidence>